<dbReference type="PIRSF" id="PIRSF006806">
    <property type="entry name" value="FTHF_cligase"/>
    <property type="match status" value="1"/>
</dbReference>
<evidence type="ECO:0000256" key="2">
    <source>
        <dbReference type="ARBA" id="ARBA00022741"/>
    </source>
</evidence>
<comment type="cofactor">
    <cofactor evidence="5">
        <name>Mg(2+)</name>
        <dbReference type="ChEBI" id="CHEBI:18420"/>
    </cofactor>
</comment>
<evidence type="ECO:0000256" key="5">
    <source>
        <dbReference type="RuleBase" id="RU361279"/>
    </source>
</evidence>
<evidence type="ECO:0000256" key="4">
    <source>
        <dbReference type="PIRSR" id="PIRSR006806-1"/>
    </source>
</evidence>
<dbReference type="GO" id="GO:0030272">
    <property type="term" value="F:5-formyltetrahydrofolate cyclo-ligase activity"/>
    <property type="evidence" value="ECO:0007669"/>
    <property type="project" value="UniProtKB-EC"/>
</dbReference>
<dbReference type="InterPro" id="IPR024185">
    <property type="entry name" value="FTHF_cligase-like_sf"/>
</dbReference>
<dbReference type="PANTHER" id="PTHR23407:SF1">
    <property type="entry name" value="5-FORMYLTETRAHYDROFOLATE CYCLO-LIGASE"/>
    <property type="match status" value="1"/>
</dbReference>
<evidence type="ECO:0000313" key="6">
    <source>
        <dbReference type="EMBL" id="WKN38744.1"/>
    </source>
</evidence>
<gene>
    <name evidence="6" type="ORF">K4G66_08510</name>
</gene>
<protein>
    <recommendedName>
        <fullName evidence="5">5-formyltetrahydrofolate cyclo-ligase</fullName>
        <ecNumber evidence="5">6.3.3.2</ecNumber>
    </recommendedName>
</protein>
<sequence length="195" mass="22694">MTKAVLRRLYQSRRQALSEAEYAERNEQIFNQFRSRFPVYENIAKPLTIHCFLSSLAKREVDTNPLIQYFLSQPSITLAVPYTHISEERLSHHHYTEGMVLETNRWGIPEPHASTLTIDVAQIDWVLIPLLAFDKRGHRVGYGKGFYDRFLAECRPDTLKIGLSLDEPVERIDDINAYDFSLNYAVTPSRVWDFS</sequence>
<dbReference type="GO" id="GO:0009396">
    <property type="term" value="P:folic acid-containing compound biosynthetic process"/>
    <property type="evidence" value="ECO:0007669"/>
    <property type="project" value="TreeGrafter"/>
</dbReference>
<dbReference type="EMBL" id="CP120682">
    <property type="protein sequence ID" value="WKN38744.1"/>
    <property type="molecule type" value="Genomic_DNA"/>
</dbReference>
<comment type="catalytic activity">
    <reaction evidence="5">
        <text>(6S)-5-formyl-5,6,7,8-tetrahydrofolate + ATP = (6R)-5,10-methenyltetrahydrofolate + ADP + phosphate</text>
        <dbReference type="Rhea" id="RHEA:10488"/>
        <dbReference type="ChEBI" id="CHEBI:30616"/>
        <dbReference type="ChEBI" id="CHEBI:43474"/>
        <dbReference type="ChEBI" id="CHEBI:57455"/>
        <dbReference type="ChEBI" id="CHEBI:57457"/>
        <dbReference type="ChEBI" id="CHEBI:456216"/>
        <dbReference type="EC" id="6.3.3.2"/>
    </reaction>
</comment>
<reference evidence="6" key="1">
    <citation type="journal article" date="2023" name="Comput. Struct. Biotechnol. J.">
        <title>Discovery of a novel marine Bacteroidetes with a rich repertoire of carbohydrate-active enzymes.</title>
        <authorList>
            <person name="Chen B."/>
            <person name="Liu G."/>
            <person name="Chen Q."/>
            <person name="Wang H."/>
            <person name="Liu L."/>
            <person name="Tang K."/>
        </authorList>
    </citation>
    <scope>NUCLEOTIDE SEQUENCE</scope>
    <source>
        <strain evidence="6">TK19036</strain>
    </source>
</reference>
<keyword evidence="2 4" id="KW-0547">Nucleotide-binding</keyword>
<proteinExistence type="inferred from homology"/>
<accession>A0AA49GUJ9</accession>
<name>A0AA49GUJ9_9BACT</name>
<feature type="binding site" evidence="4">
    <location>
        <position position="53"/>
    </location>
    <ligand>
        <name>substrate</name>
    </ligand>
</feature>
<dbReference type="AlphaFoldDB" id="A0AA49GUJ9"/>
<dbReference type="InterPro" id="IPR002698">
    <property type="entry name" value="FTHF_cligase"/>
</dbReference>
<dbReference type="GO" id="GO:0005524">
    <property type="term" value="F:ATP binding"/>
    <property type="evidence" value="ECO:0007669"/>
    <property type="project" value="UniProtKB-KW"/>
</dbReference>
<dbReference type="EC" id="6.3.3.2" evidence="5"/>
<comment type="similarity">
    <text evidence="1 5">Belongs to the 5-formyltetrahydrofolate cyclo-ligase family.</text>
</comment>
<feature type="binding site" evidence="4">
    <location>
        <position position="60"/>
    </location>
    <ligand>
        <name>substrate</name>
    </ligand>
</feature>
<dbReference type="Pfam" id="PF01812">
    <property type="entry name" value="5-FTHF_cyc-lig"/>
    <property type="match status" value="1"/>
</dbReference>
<organism evidence="6">
    <name type="scientific">Roseihalotalea indica</name>
    <dbReference type="NCBI Taxonomy" id="2867963"/>
    <lineage>
        <taxon>Bacteria</taxon>
        <taxon>Pseudomonadati</taxon>
        <taxon>Bacteroidota</taxon>
        <taxon>Cytophagia</taxon>
        <taxon>Cytophagales</taxon>
        <taxon>Catalimonadaceae</taxon>
        <taxon>Roseihalotalea</taxon>
    </lineage>
</organism>
<dbReference type="NCBIfam" id="TIGR02727">
    <property type="entry name" value="MTHFS_bact"/>
    <property type="match status" value="1"/>
</dbReference>
<feature type="binding site" evidence="4">
    <location>
        <begin position="139"/>
        <end position="147"/>
    </location>
    <ligand>
        <name>ATP</name>
        <dbReference type="ChEBI" id="CHEBI:30616"/>
    </ligand>
</feature>
<dbReference type="SUPFAM" id="SSF100950">
    <property type="entry name" value="NagB/RpiA/CoA transferase-like"/>
    <property type="match status" value="1"/>
</dbReference>
<dbReference type="PANTHER" id="PTHR23407">
    <property type="entry name" value="ATPASE INHIBITOR/5-FORMYLTETRAHYDROFOLATE CYCLO-LIGASE"/>
    <property type="match status" value="1"/>
</dbReference>
<dbReference type="Gene3D" id="3.40.50.10420">
    <property type="entry name" value="NagB/RpiA/CoA transferase-like"/>
    <property type="match status" value="1"/>
</dbReference>
<keyword evidence="5" id="KW-0460">Magnesium</keyword>
<evidence type="ECO:0000256" key="3">
    <source>
        <dbReference type="ARBA" id="ARBA00022840"/>
    </source>
</evidence>
<keyword evidence="5" id="KW-0479">Metal-binding</keyword>
<evidence type="ECO:0000256" key="1">
    <source>
        <dbReference type="ARBA" id="ARBA00010638"/>
    </source>
</evidence>
<dbReference type="InterPro" id="IPR037171">
    <property type="entry name" value="NagB/RpiA_transferase-like"/>
</dbReference>
<keyword evidence="6" id="KW-0436">Ligase</keyword>
<feature type="binding site" evidence="4">
    <location>
        <begin position="3"/>
        <end position="7"/>
    </location>
    <ligand>
        <name>ATP</name>
        <dbReference type="ChEBI" id="CHEBI:30616"/>
    </ligand>
</feature>
<dbReference type="GO" id="GO:0046872">
    <property type="term" value="F:metal ion binding"/>
    <property type="evidence" value="ECO:0007669"/>
    <property type="project" value="UniProtKB-KW"/>
</dbReference>
<keyword evidence="3 4" id="KW-0067">ATP-binding</keyword>
<reference evidence="6" key="2">
    <citation type="journal article" date="2024" name="Antonie Van Leeuwenhoek">
        <title>Roseihalotalea indica gen. nov., sp. nov., a halophilic Bacteroidetes from mesopelagic Southwest Indian Ocean with higher carbohydrate metabolic potential.</title>
        <authorList>
            <person name="Chen B."/>
            <person name="Zhang M."/>
            <person name="Lin D."/>
            <person name="Ye J."/>
            <person name="Tang K."/>
        </authorList>
    </citation>
    <scope>NUCLEOTIDE SEQUENCE</scope>
    <source>
        <strain evidence="6">TK19036</strain>
    </source>
</reference>
<dbReference type="GO" id="GO:0035999">
    <property type="term" value="P:tetrahydrofolate interconversion"/>
    <property type="evidence" value="ECO:0007669"/>
    <property type="project" value="TreeGrafter"/>
</dbReference>